<keyword evidence="3" id="KW-1185">Reference proteome</keyword>
<gene>
    <name evidence="2" type="ORF">EIP91_001178</name>
</gene>
<feature type="compositionally biased region" description="Polar residues" evidence="1">
    <location>
        <begin position="377"/>
        <end position="389"/>
    </location>
</feature>
<feature type="compositionally biased region" description="Polar residues" evidence="1">
    <location>
        <begin position="164"/>
        <end position="173"/>
    </location>
</feature>
<feature type="region of interest" description="Disordered" evidence="1">
    <location>
        <begin position="130"/>
        <end position="173"/>
    </location>
</feature>
<comment type="caution">
    <text evidence="2">The sequence shown here is derived from an EMBL/GenBank/DDBJ whole genome shotgun (WGS) entry which is preliminary data.</text>
</comment>
<evidence type="ECO:0000313" key="3">
    <source>
        <dbReference type="Proteomes" id="UP000292702"/>
    </source>
</evidence>
<feature type="region of interest" description="Disordered" evidence="1">
    <location>
        <begin position="325"/>
        <end position="389"/>
    </location>
</feature>
<organism evidence="2 3">
    <name type="scientific">Steccherinum ochraceum</name>
    <dbReference type="NCBI Taxonomy" id="92696"/>
    <lineage>
        <taxon>Eukaryota</taxon>
        <taxon>Fungi</taxon>
        <taxon>Dikarya</taxon>
        <taxon>Basidiomycota</taxon>
        <taxon>Agaricomycotina</taxon>
        <taxon>Agaricomycetes</taxon>
        <taxon>Polyporales</taxon>
        <taxon>Steccherinaceae</taxon>
        <taxon>Steccherinum</taxon>
    </lineage>
</organism>
<name>A0A4R0RPT9_9APHY</name>
<evidence type="ECO:0000313" key="2">
    <source>
        <dbReference type="EMBL" id="TCD70870.1"/>
    </source>
</evidence>
<evidence type="ECO:0008006" key="4">
    <source>
        <dbReference type="Google" id="ProtNLM"/>
    </source>
</evidence>
<dbReference type="OrthoDB" id="2596754at2759"/>
<protein>
    <recommendedName>
        <fullName evidence="4">DUF5745 domain-containing protein</fullName>
    </recommendedName>
</protein>
<proteinExistence type="predicted"/>
<dbReference type="Proteomes" id="UP000292702">
    <property type="component" value="Unassembled WGS sequence"/>
</dbReference>
<accession>A0A4R0RPT9</accession>
<evidence type="ECO:0000256" key="1">
    <source>
        <dbReference type="SAM" id="MobiDB-lite"/>
    </source>
</evidence>
<feature type="compositionally biased region" description="Basic and acidic residues" evidence="1">
    <location>
        <begin position="325"/>
        <end position="334"/>
    </location>
</feature>
<reference evidence="2 3" key="1">
    <citation type="submission" date="2018-11" db="EMBL/GenBank/DDBJ databases">
        <title>Genome assembly of Steccherinum ochraceum LE-BIN_3174, the white-rot fungus of the Steccherinaceae family (The Residual Polyporoid clade, Polyporales, Basidiomycota).</title>
        <authorList>
            <person name="Fedorova T.V."/>
            <person name="Glazunova O.A."/>
            <person name="Landesman E.O."/>
            <person name="Moiseenko K.V."/>
            <person name="Psurtseva N.V."/>
            <person name="Savinova O.S."/>
            <person name="Shakhova N.V."/>
            <person name="Tyazhelova T.V."/>
            <person name="Vasina D.V."/>
        </authorList>
    </citation>
    <scope>NUCLEOTIDE SEQUENCE [LARGE SCALE GENOMIC DNA]</scope>
    <source>
        <strain evidence="2 3">LE-BIN_3174</strain>
    </source>
</reference>
<feature type="compositionally biased region" description="Basic and acidic residues" evidence="1">
    <location>
        <begin position="140"/>
        <end position="149"/>
    </location>
</feature>
<sequence>MSNPNDSADPVDVDGLVDTLNDLLGNLHIPILIETPLDLTPSLLLGILESILESRLPISATIRKSRDPLSKVQAMKIFLGVLETDILGEDVGLGDVDPRKLAEGEWDEVVFIGELLCWLGKKYGIIPVSNPNAKASGSRQQEKQRDASRGHHSPFLVDAHERTPSPTIQSTATVTTRNSMNSTLSMMHGAPPESDTTMLSMHQDSPSLSVLDLFDMNTTPMIEGLSRMRLSTVTPPPRNSTHCIHEVLEPSFMNLAGHSTVVHDEQEADPNVTAHPRNAAHSFCHCPSDDEEELTPTRSKKATPVRYNGWINEVDEDLEIRSFEDSRRKPESRRPSLLARSTQSDPDPREKFDIYAGITSTSTPRRPSSKTAGRRTPTGNVYTRHTSPTEHTLALMNERATLMEELAKTRSLPRQWVPQR</sequence>
<dbReference type="AlphaFoldDB" id="A0A4R0RPT9"/>
<feature type="compositionally biased region" description="Low complexity" evidence="1">
    <location>
        <begin position="359"/>
        <end position="371"/>
    </location>
</feature>
<feature type="compositionally biased region" description="Polar residues" evidence="1">
    <location>
        <begin position="130"/>
        <end position="139"/>
    </location>
</feature>
<dbReference type="EMBL" id="RWJN01000013">
    <property type="protein sequence ID" value="TCD70870.1"/>
    <property type="molecule type" value="Genomic_DNA"/>
</dbReference>